<keyword evidence="3" id="KW-1185">Reference proteome</keyword>
<comment type="similarity">
    <text evidence="1">Belongs to the HyuE racemase family.</text>
</comment>
<evidence type="ECO:0000313" key="3">
    <source>
        <dbReference type="Proteomes" id="UP001320272"/>
    </source>
</evidence>
<dbReference type="InterPro" id="IPR015942">
    <property type="entry name" value="Asp/Glu/hydantoin_racemase"/>
</dbReference>
<sequence length="217" mass="23438">MKVYLIHAVMAAIDPVLASLREEWPEAEAYNLLDDSLEADKANLQADMSPRLLELARYARSNDAAGILFTCSAFGEAIEKTAKALDIPVLKPNEAMFYQAIEQGGRVAMLATFEPAIESMEREFHSIKNALSSEVTLKSFCVPGAREALKAGDNVRHDDLVAEMAAGLSGFDTVMLAHFSTASAARKVAKVTAARILTSPSTAVASLRQRVTMQSGF</sequence>
<name>A0ABS9AN38_9GAMM</name>
<dbReference type="Gene3D" id="3.40.50.12500">
    <property type="match status" value="1"/>
</dbReference>
<proteinExistence type="inferred from homology"/>
<dbReference type="Pfam" id="PF01177">
    <property type="entry name" value="Asp_Glu_race"/>
    <property type="match status" value="1"/>
</dbReference>
<gene>
    <name evidence="2" type="ORF">HOP59_03380</name>
</gene>
<dbReference type="EMBL" id="JABFTV010000002">
    <property type="protein sequence ID" value="MCE8023169.1"/>
    <property type="molecule type" value="Genomic_DNA"/>
</dbReference>
<reference evidence="2 3" key="1">
    <citation type="journal article" date="2021" name="Front. Microbiol.">
        <title>Aerobic Denitrification and Heterotrophic Sulfur Oxidation in the Genus Halomonas Revealed by Six Novel Species Characterizations and Genome-Based Analysis.</title>
        <authorList>
            <person name="Wang L."/>
            <person name="Shao Z."/>
        </authorList>
    </citation>
    <scope>NUCLEOTIDE SEQUENCE [LARGE SCALE GENOMIC DNA]</scope>
    <source>
        <strain evidence="2 3">MCCC 1A11058</strain>
    </source>
</reference>
<organism evidence="2 3">
    <name type="scientific">Billgrantia aerodenitrificans</name>
    <dbReference type="NCBI Taxonomy" id="2733483"/>
    <lineage>
        <taxon>Bacteria</taxon>
        <taxon>Pseudomonadati</taxon>
        <taxon>Pseudomonadota</taxon>
        <taxon>Gammaproteobacteria</taxon>
        <taxon>Oceanospirillales</taxon>
        <taxon>Halomonadaceae</taxon>
        <taxon>Billgrantia</taxon>
    </lineage>
</organism>
<evidence type="ECO:0000313" key="2">
    <source>
        <dbReference type="EMBL" id="MCE8023169.1"/>
    </source>
</evidence>
<protein>
    <submittedName>
        <fullName evidence="2">Arylsulfatase</fullName>
    </submittedName>
</protein>
<dbReference type="Proteomes" id="UP001320272">
    <property type="component" value="Unassembled WGS sequence"/>
</dbReference>
<dbReference type="RefSeq" id="WP_234252806.1">
    <property type="nucleotide sequence ID" value="NZ_JABFTV010000002.1"/>
</dbReference>
<comment type="caution">
    <text evidence="2">The sequence shown here is derived from an EMBL/GenBank/DDBJ whole genome shotgun (WGS) entry which is preliminary data.</text>
</comment>
<accession>A0ABS9AN38</accession>
<evidence type="ECO:0000256" key="1">
    <source>
        <dbReference type="ARBA" id="ARBA00038414"/>
    </source>
</evidence>
<dbReference type="InterPro" id="IPR053714">
    <property type="entry name" value="Iso_Racemase_Enz_sf"/>
</dbReference>